<protein>
    <recommendedName>
        <fullName evidence="4">Transmembrane protein 242</fullName>
    </recommendedName>
</protein>
<dbReference type="Proteomes" id="UP000794436">
    <property type="component" value="Unassembled WGS sequence"/>
</dbReference>
<name>A0A8K1FL64_PYTOL</name>
<keyword evidence="3" id="KW-1185">Reference proteome</keyword>
<evidence type="ECO:0000256" key="1">
    <source>
        <dbReference type="SAM" id="Phobius"/>
    </source>
</evidence>
<evidence type="ECO:0000313" key="3">
    <source>
        <dbReference type="Proteomes" id="UP000794436"/>
    </source>
</evidence>
<keyword evidence="1" id="KW-1133">Transmembrane helix</keyword>
<accession>A0A8K1FL64</accession>
<gene>
    <name evidence="2" type="ORF">Poli38472_009861</name>
</gene>
<comment type="caution">
    <text evidence="2">The sequence shown here is derived from an EMBL/GenBank/DDBJ whole genome shotgun (WGS) entry which is preliminary data.</text>
</comment>
<reference evidence="2" key="1">
    <citation type="submission" date="2019-03" db="EMBL/GenBank/DDBJ databases">
        <title>Long read genome sequence of the mycoparasitic Pythium oligandrum ATCC 38472 isolated from sugarbeet rhizosphere.</title>
        <authorList>
            <person name="Gaulin E."/>
        </authorList>
    </citation>
    <scope>NUCLEOTIDE SEQUENCE</scope>
    <source>
        <strain evidence="2">ATCC 38472_TT</strain>
    </source>
</reference>
<evidence type="ECO:0000313" key="2">
    <source>
        <dbReference type="EMBL" id="TMW62368.1"/>
    </source>
</evidence>
<proteinExistence type="predicted"/>
<dbReference type="AlphaFoldDB" id="A0A8K1FL64"/>
<feature type="transmembrane region" description="Helical" evidence="1">
    <location>
        <begin position="104"/>
        <end position="129"/>
    </location>
</feature>
<keyword evidence="1" id="KW-0472">Membrane</keyword>
<evidence type="ECO:0008006" key="4">
    <source>
        <dbReference type="Google" id="ProtNLM"/>
    </source>
</evidence>
<organism evidence="2 3">
    <name type="scientific">Pythium oligandrum</name>
    <name type="common">Mycoparasitic fungus</name>
    <dbReference type="NCBI Taxonomy" id="41045"/>
    <lineage>
        <taxon>Eukaryota</taxon>
        <taxon>Sar</taxon>
        <taxon>Stramenopiles</taxon>
        <taxon>Oomycota</taxon>
        <taxon>Peronosporomycetes</taxon>
        <taxon>Pythiales</taxon>
        <taxon>Pythiaceae</taxon>
        <taxon>Pythium</taxon>
    </lineage>
</organism>
<feature type="transmembrane region" description="Helical" evidence="1">
    <location>
        <begin position="32"/>
        <end position="53"/>
    </location>
</feature>
<keyword evidence="1" id="KW-0812">Transmembrane</keyword>
<dbReference type="OrthoDB" id="168392at2759"/>
<dbReference type="EMBL" id="SPLM01000074">
    <property type="protein sequence ID" value="TMW62368.1"/>
    <property type="molecule type" value="Genomic_DNA"/>
</dbReference>
<sequence length="203" mass="22232">MTNDRDVVKMMSERDVVKETSNDERKPISPSAATRIVQIGAALLLGGGFYYGFTRQQRIVVDEKLLPPHEKRAHQQVRIRSATFLERKLGLDRPRNPGSAAGRALLGGTIVAVSGFAVLISAVGAVLGVSNIEQFRLRMEQISSGVGKNMSKVMAIEQTPRPSEFASEEEEMEHLSAIFEESMKVNDVAAEAHAVELDKQAQS</sequence>